<dbReference type="SUPFAM" id="SSF74853">
    <property type="entry name" value="Lamin A/C globular tail domain"/>
    <property type="match status" value="1"/>
</dbReference>
<accession>A0ABS2TSZ7</accession>
<reference evidence="3 4" key="1">
    <citation type="submission" date="2021-01" db="EMBL/GenBank/DDBJ databases">
        <title>Streptomyces acididurans sp. nov., isolated from a peat swamp forest soil.</title>
        <authorList>
            <person name="Chantavorakit T."/>
            <person name="Duangmal K."/>
        </authorList>
    </citation>
    <scope>NUCLEOTIDE SEQUENCE [LARGE SCALE GENOMIC DNA]</scope>
    <source>
        <strain evidence="3 4">KK5PA1</strain>
    </source>
</reference>
<comment type="caution">
    <text evidence="3">The sequence shown here is derived from an EMBL/GenBank/DDBJ whole genome shotgun (WGS) entry which is preliminary data.</text>
</comment>
<dbReference type="Pfam" id="PF00932">
    <property type="entry name" value="LTD"/>
    <property type="match status" value="1"/>
</dbReference>
<sequence length="553" mass="57204">MLVNGSCRGPYRPVGPPRGWSRRPGPVVPPGAGAPVRPPFTGHSSRGRRPFGPHSPNAERSWRLVRTFHITTIPGTDYVIASRTPRRGRGLRLLLAAVAGPALAVGTLAAPAAHAAPADDVRINEVVTTGNVNDSIELYNKGTAAVDISGWILRDENKSPSYTIAAGTTLAPGGFRAFDVHNSFGLGSSDKARLYLPDGSTLVDSFSWTDHSNPSWSRCPDGTGAFGQAAAVTLGAPNACGGSGGGTSPVAWPGSQSVTNADATNVFGQDLSGLYQEGGVMWGAQNSGKLWRLVPNGSGGWKPDTTGGWASGKALHFPGGSGTPDDEGVTLTGAGSAGGVYVSSERNGDASGTSRLSVLRYDVSGTATTLTATKEWNLTADLPSVDSNLGLEGVTWIPDAGLTAAGFKDESTGAAYDPTRYASHTGGVFFVGVEGTGMIYGYVLQDSGAFTRVASVSSGMAGVMELQWEPQADRLWVVCDDTCSGRHRTMQVNASGAFATTAVYNRPTGMPNINNEGFSVSGADQCVAGSKPVYWADDSNDSSHALRAGSITC</sequence>
<gene>
    <name evidence="3" type="ORF">ITX44_13930</name>
</gene>
<dbReference type="Proteomes" id="UP000749040">
    <property type="component" value="Unassembled WGS sequence"/>
</dbReference>
<dbReference type="PROSITE" id="PS51841">
    <property type="entry name" value="LTD"/>
    <property type="match status" value="1"/>
</dbReference>
<evidence type="ECO:0000313" key="3">
    <source>
        <dbReference type="EMBL" id="MBM9505631.1"/>
    </source>
</evidence>
<dbReference type="EMBL" id="JADKYB010000006">
    <property type="protein sequence ID" value="MBM9505631.1"/>
    <property type="molecule type" value="Genomic_DNA"/>
</dbReference>
<dbReference type="InterPro" id="IPR036415">
    <property type="entry name" value="Lamin_tail_dom_sf"/>
</dbReference>
<keyword evidence="4" id="KW-1185">Reference proteome</keyword>
<protein>
    <submittedName>
        <fullName evidence="3">Lamin tail domain-containing protein</fullName>
    </submittedName>
</protein>
<evidence type="ECO:0000313" key="4">
    <source>
        <dbReference type="Proteomes" id="UP000749040"/>
    </source>
</evidence>
<feature type="domain" description="LTD" evidence="2">
    <location>
        <begin position="107"/>
        <end position="210"/>
    </location>
</feature>
<feature type="compositionally biased region" description="Low complexity" evidence="1">
    <location>
        <begin position="8"/>
        <end position="35"/>
    </location>
</feature>
<dbReference type="Gene3D" id="2.60.40.1260">
    <property type="entry name" value="Lamin Tail domain"/>
    <property type="match status" value="1"/>
</dbReference>
<organism evidence="3 4">
    <name type="scientific">Actinacidiphila acididurans</name>
    <dbReference type="NCBI Taxonomy" id="2784346"/>
    <lineage>
        <taxon>Bacteria</taxon>
        <taxon>Bacillati</taxon>
        <taxon>Actinomycetota</taxon>
        <taxon>Actinomycetes</taxon>
        <taxon>Kitasatosporales</taxon>
        <taxon>Streptomycetaceae</taxon>
        <taxon>Actinacidiphila</taxon>
    </lineage>
</organism>
<evidence type="ECO:0000259" key="2">
    <source>
        <dbReference type="PROSITE" id="PS51841"/>
    </source>
</evidence>
<dbReference type="InterPro" id="IPR001322">
    <property type="entry name" value="Lamin_tail_dom"/>
</dbReference>
<proteinExistence type="predicted"/>
<feature type="region of interest" description="Disordered" evidence="1">
    <location>
        <begin position="1"/>
        <end position="58"/>
    </location>
</feature>
<name>A0ABS2TSZ7_9ACTN</name>
<evidence type="ECO:0000256" key="1">
    <source>
        <dbReference type="SAM" id="MobiDB-lite"/>
    </source>
</evidence>
<feature type="region of interest" description="Disordered" evidence="1">
    <location>
        <begin position="311"/>
        <end position="332"/>
    </location>
</feature>